<feature type="compositionally biased region" description="Basic and acidic residues" evidence="1">
    <location>
        <begin position="28"/>
        <end position="43"/>
    </location>
</feature>
<dbReference type="Proteomes" id="UP000515312">
    <property type="component" value="Chromosome"/>
</dbReference>
<keyword evidence="3" id="KW-1185">Reference proteome</keyword>
<dbReference type="Pfam" id="PF21983">
    <property type="entry name" value="NikA-like"/>
    <property type="match status" value="1"/>
</dbReference>
<feature type="compositionally biased region" description="Basic residues" evidence="1">
    <location>
        <begin position="79"/>
        <end position="93"/>
    </location>
</feature>
<reference evidence="2 3" key="1">
    <citation type="submission" date="2020-08" db="EMBL/GenBank/DDBJ databases">
        <title>Edaphobacter telluris sp. nov. and Acidobacterium dinghuensis sp. nov., two acidobacteria isolated from forest soil.</title>
        <authorList>
            <person name="Fu J."/>
            <person name="Qiu L."/>
        </authorList>
    </citation>
    <scope>NUCLEOTIDE SEQUENCE [LARGE SCALE GENOMIC DNA]</scope>
    <source>
        <strain evidence="2">4Y35</strain>
    </source>
</reference>
<accession>A0A7G8BH27</accession>
<feature type="region of interest" description="Disordered" evidence="1">
    <location>
        <begin position="22"/>
        <end position="98"/>
    </location>
</feature>
<gene>
    <name evidence="2" type="ORF">H7849_22890</name>
</gene>
<name>A0A7G8BH27_9BACT</name>
<feature type="compositionally biased region" description="Low complexity" evidence="1">
    <location>
        <begin position="50"/>
        <end position="63"/>
    </location>
</feature>
<evidence type="ECO:0000313" key="2">
    <source>
        <dbReference type="EMBL" id="QNI31847.1"/>
    </source>
</evidence>
<protein>
    <submittedName>
        <fullName evidence="2">Uncharacterized protein</fullName>
    </submittedName>
</protein>
<dbReference type="InterPro" id="IPR053842">
    <property type="entry name" value="NikA-like"/>
</dbReference>
<proteinExistence type="predicted"/>
<evidence type="ECO:0000256" key="1">
    <source>
        <dbReference type="SAM" id="MobiDB-lite"/>
    </source>
</evidence>
<dbReference type="KEGG" id="adin:H7849_22890"/>
<dbReference type="EMBL" id="CP060394">
    <property type="protein sequence ID" value="QNI31847.1"/>
    <property type="molecule type" value="Genomic_DNA"/>
</dbReference>
<dbReference type="AlphaFoldDB" id="A0A7G8BH27"/>
<evidence type="ECO:0000313" key="3">
    <source>
        <dbReference type="Proteomes" id="UP000515312"/>
    </source>
</evidence>
<sequence>MSTQPPIEDINAIVSRFQEWAGTQASTRAKDGVRELTYDEAIRQRRPRASSEASSPKAEQPAPTSATNDNHRATGKSAAPKKRIPARRNVKHAQSKDAKWSRVAEPVVVPAPPEFRHVLADKVSAPSQELAMERKTTALSLRVSTVEHALLKRRAEAENLSVSCYLRNCIFEVESLRAQLAATLAEQKQMQSMQMFPFASWVRFVRRIFFRKTTALAIRV</sequence>
<organism evidence="2 3">
    <name type="scientific">Alloacidobacterium dinghuense</name>
    <dbReference type="NCBI Taxonomy" id="2763107"/>
    <lineage>
        <taxon>Bacteria</taxon>
        <taxon>Pseudomonadati</taxon>
        <taxon>Acidobacteriota</taxon>
        <taxon>Terriglobia</taxon>
        <taxon>Terriglobales</taxon>
        <taxon>Acidobacteriaceae</taxon>
        <taxon>Alloacidobacterium</taxon>
    </lineage>
</organism>
<dbReference type="RefSeq" id="WP_186742805.1">
    <property type="nucleotide sequence ID" value="NZ_CP060394.1"/>
</dbReference>